<gene>
    <name evidence="10" type="primary">tilS</name>
    <name evidence="10" type="ORF">HXL68_09940</name>
</gene>
<dbReference type="Pfam" id="PF09179">
    <property type="entry name" value="TilS"/>
    <property type="match status" value="1"/>
</dbReference>
<dbReference type="EMBL" id="JABZMI010000189">
    <property type="protein sequence ID" value="MBF1165352.1"/>
    <property type="molecule type" value="Genomic_DNA"/>
</dbReference>
<dbReference type="SUPFAM" id="SSF52402">
    <property type="entry name" value="Adenine nucleotide alpha hydrolases-like"/>
    <property type="match status" value="1"/>
</dbReference>
<dbReference type="EC" id="6.3.4.19" evidence="1"/>
<keyword evidence="4" id="KW-0819">tRNA processing</keyword>
<evidence type="ECO:0000256" key="5">
    <source>
        <dbReference type="ARBA" id="ARBA00022741"/>
    </source>
</evidence>
<sequence>RRLGVPLVLRPVVVDTDSGSGLEAAARAARYQVFAEVAGDILLLAHHRGDQAETVLFNLLRGAGVTGAAGMPLERRFGEKRLLRPLLGVARGEIEAYARQAGLDWVEDESNRDIGLTRNYLRHEALIALGQRFPAAEAALAQAAGHFAEAGALLDELAALDWQWASDGDDAAMSALRQLSLPRLKNLLRYRLRALGWKVPVASRLEEFAHQLLTAAPDRHPELQLPDGRMVVAQRCLRWCPGK</sequence>
<evidence type="ECO:0000256" key="2">
    <source>
        <dbReference type="ARBA" id="ARBA00022490"/>
    </source>
</evidence>
<dbReference type="Pfam" id="PF01171">
    <property type="entry name" value="ATP_bind_3"/>
    <property type="match status" value="1"/>
</dbReference>
<dbReference type="NCBIfam" id="TIGR02432">
    <property type="entry name" value="lysidine_TilS_N"/>
    <property type="match status" value="1"/>
</dbReference>
<dbReference type="GO" id="GO:0008033">
    <property type="term" value="P:tRNA processing"/>
    <property type="evidence" value="ECO:0007669"/>
    <property type="project" value="UniProtKB-KW"/>
</dbReference>
<dbReference type="Proteomes" id="UP000718593">
    <property type="component" value="Unassembled WGS sequence"/>
</dbReference>
<evidence type="ECO:0000256" key="4">
    <source>
        <dbReference type="ARBA" id="ARBA00022694"/>
    </source>
</evidence>
<dbReference type="InterPro" id="IPR011063">
    <property type="entry name" value="TilS/TtcA_N"/>
</dbReference>
<evidence type="ECO:0000256" key="7">
    <source>
        <dbReference type="ARBA" id="ARBA00048539"/>
    </source>
</evidence>
<evidence type="ECO:0000256" key="6">
    <source>
        <dbReference type="ARBA" id="ARBA00022840"/>
    </source>
</evidence>
<protein>
    <recommendedName>
        <fullName evidence="1">tRNA(Ile)-lysidine synthetase</fullName>
        <ecNumber evidence="1">6.3.4.19</ecNumber>
    </recommendedName>
</protein>
<keyword evidence="6" id="KW-0067">ATP-binding</keyword>
<keyword evidence="5" id="KW-0547">Nucleotide-binding</keyword>
<evidence type="ECO:0000313" key="11">
    <source>
        <dbReference type="Proteomes" id="UP000718593"/>
    </source>
</evidence>
<evidence type="ECO:0000259" key="9">
    <source>
        <dbReference type="Pfam" id="PF09179"/>
    </source>
</evidence>
<dbReference type="InterPro" id="IPR014729">
    <property type="entry name" value="Rossmann-like_a/b/a_fold"/>
</dbReference>
<dbReference type="SUPFAM" id="SSF82829">
    <property type="entry name" value="MesJ substrate recognition domain-like"/>
    <property type="match status" value="1"/>
</dbReference>
<evidence type="ECO:0000256" key="1">
    <source>
        <dbReference type="ARBA" id="ARBA00013267"/>
    </source>
</evidence>
<dbReference type="InterPro" id="IPR015262">
    <property type="entry name" value="tRNA_Ile_lys_synt_subst-bd"/>
</dbReference>
<keyword evidence="2" id="KW-0963">Cytoplasm</keyword>
<dbReference type="GO" id="GO:0032267">
    <property type="term" value="F:tRNA(Ile)-lysidine synthase activity"/>
    <property type="evidence" value="ECO:0007669"/>
    <property type="project" value="UniProtKB-EC"/>
</dbReference>
<name>A0A930BT43_9RHOO</name>
<dbReference type="GO" id="GO:0005737">
    <property type="term" value="C:cytoplasm"/>
    <property type="evidence" value="ECO:0007669"/>
    <property type="project" value="InterPro"/>
</dbReference>
<accession>A0A930BT43</accession>
<evidence type="ECO:0000313" key="10">
    <source>
        <dbReference type="EMBL" id="MBF1165352.1"/>
    </source>
</evidence>
<dbReference type="AlphaFoldDB" id="A0A930BT43"/>
<dbReference type="InterPro" id="IPR012094">
    <property type="entry name" value="tRNA_Ile_lys_synt"/>
</dbReference>
<dbReference type="CDD" id="cd01992">
    <property type="entry name" value="TilS_N"/>
    <property type="match status" value="1"/>
</dbReference>
<reference evidence="10" key="1">
    <citation type="submission" date="2020-04" db="EMBL/GenBank/DDBJ databases">
        <title>Deep metagenomics examines the oral microbiome during advanced dental caries in children, revealing novel taxa and co-occurrences with host molecules.</title>
        <authorList>
            <person name="Baker J.L."/>
            <person name="Morton J.T."/>
            <person name="Dinis M."/>
            <person name="Alvarez R."/>
            <person name="Tran N.C."/>
            <person name="Knight R."/>
            <person name="Edlund A."/>
        </authorList>
    </citation>
    <scope>NUCLEOTIDE SEQUENCE</scope>
    <source>
        <strain evidence="10">JCVI_32_bin.24</strain>
    </source>
</reference>
<feature type="domain" description="tRNA(Ile)-lysidine synthase substrate-binding" evidence="9">
    <location>
        <begin position="173"/>
        <end position="237"/>
    </location>
</feature>
<dbReference type="Gene3D" id="1.20.59.20">
    <property type="match status" value="1"/>
</dbReference>
<proteinExistence type="predicted"/>
<feature type="non-terminal residue" evidence="10">
    <location>
        <position position="1"/>
    </location>
</feature>
<dbReference type="PANTHER" id="PTHR43033:SF1">
    <property type="entry name" value="TRNA(ILE)-LYSIDINE SYNTHASE-RELATED"/>
    <property type="match status" value="1"/>
</dbReference>
<feature type="domain" description="tRNA(Ile)-lysidine/2-thiocytidine synthase N-terminal" evidence="8">
    <location>
        <begin position="2"/>
        <end position="124"/>
    </location>
</feature>
<keyword evidence="3 10" id="KW-0436">Ligase</keyword>
<dbReference type="GO" id="GO:0005524">
    <property type="term" value="F:ATP binding"/>
    <property type="evidence" value="ECO:0007669"/>
    <property type="project" value="UniProtKB-KW"/>
</dbReference>
<dbReference type="Gene3D" id="3.40.50.620">
    <property type="entry name" value="HUPs"/>
    <property type="match status" value="1"/>
</dbReference>
<dbReference type="PANTHER" id="PTHR43033">
    <property type="entry name" value="TRNA(ILE)-LYSIDINE SYNTHASE-RELATED"/>
    <property type="match status" value="1"/>
</dbReference>
<evidence type="ECO:0000259" key="8">
    <source>
        <dbReference type="Pfam" id="PF01171"/>
    </source>
</evidence>
<dbReference type="InterPro" id="IPR012795">
    <property type="entry name" value="tRNA_Ile_lys_synt_N"/>
</dbReference>
<comment type="caution">
    <text evidence="10">The sequence shown here is derived from an EMBL/GenBank/DDBJ whole genome shotgun (WGS) entry which is preliminary data.</text>
</comment>
<organism evidence="10 11">
    <name type="scientific">Dechloromonas agitata</name>
    <dbReference type="NCBI Taxonomy" id="73030"/>
    <lineage>
        <taxon>Bacteria</taxon>
        <taxon>Pseudomonadati</taxon>
        <taxon>Pseudomonadota</taxon>
        <taxon>Betaproteobacteria</taxon>
        <taxon>Rhodocyclales</taxon>
        <taxon>Azonexaceae</taxon>
        <taxon>Dechloromonas</taxon>
    </lineage>
</organism>
<comment type="catalytic activity">
    <reaction evidence="7">
        <text>cytidine(34) in tRNA(Ile2) + L-lysine + ATP = lysidine(34) in tRNA(Ile2) + AMP + diphosphate + H(+)</text>
        <dbReference type="Rhea" id="RHEA:43744"/>
        <dbReference type="Rhea" id="RHEA-COMP:10625"/>
        <dbReference type="Rhea" id="RHEA-COMP:10670"/>
        <dbReference type="ChEBI" id="CHEBI:15378"/>
        <dbReference type="ChEBI" id="CHEBI:30616"/>
        <dbReference type="ChEBI" id="CHEBI:32551"/>
        <dbReference type="ChEBI" id="CHEBI:33019"/>
        <dbReference type="ChEBI" id="CHEBI:82748"/>
        <dbReference type="ChEBI" id="CHEBI:83665"/>
        <dbReference type="ChEBI" id="CHEBI:456215"/>
        <dbReference type="EC" id="6.3.4.19"/>
    </reaction>
</comment>
<evidence type="ECO:0000256" key="3">
    <source>
        <dbReference type="ARBA" id="ARBA00022598"/>
    </source>
</evidence>